<dbReference type="Proteomes" id="UP001193389">
    <property type="component" value="Chromosome"/>
</dbReference>
<dbReference type="KEGG" id="anf:AQPE_0275"/>
<keyword evidence="2" id="KW-1185">Reference proteome</keyword>
<proteinExistence type="predicted"/>
<evidence type="ECO:0000313" key="2">
    <source>
        <dbReference type="Proteomes" id="UP001193389"/>
    </source>
</evidence>
<gene>
    <name evidence="1" type="ORF">AQPE_0275</name>
</gene>
<protein>
    <submittedName>
        <fullName evidence="1">Uncharacterized protein</fullName>
    </submittedName>
</protein>
<name>A0A5K7S3I3_9BACT</name>
<reference evidence="1" key="1">
    <citation type="journal article" date="2020" name="Int. J. Syst. Evol. Microbiol.">
        <title>Aquipluma nitroreducens gen. nov. sp. nov., a novel facultatively anaerobic bacterium isolated from a freshwater lake.</title>
        <authorList>
            <person name="Watanabe M."/>
            <person name="Kojima H."/>
            <person name="Fukui M."/>
        </authorList>
    </citation>
    <scope>NUCLEOTIDE SEQUENCE</scope>
    <source>
        <strain evidence="1">MeG22</strain>
    </source>
</reference>
<dbReference type="AlphaFoldDB" id="A0A5K7S3I3"/>
<dbReference type="EMBL" id="AP018694">
    <property type="protein sequence ID" value="BBE16138.1"/>
    <property type="molecule type" value="Genomic_DNA"/>
</dbReference>
<organism evidence="1 2">
    <name type="scientific">Aquipluma nitroreducens</name>
    <dbReference type="NCBI Taxonomy" id="2010828"/>
    <lineage>
        <taxon>Bacteria</taxon>
        <taxon>Pseudomonadati</taxon>
        <taxon>Bacteroidota</taxon>
        <taxon>Bacteroidia</taxon>
        <taxon>Marinilabiliales</taxon>
        <taxon>Prolixibacteraceae</taxon>
        <taxon>Aquipluma</taxon>
    </lineage>
</organism>
<dbReference type="RefSeq" id="WP_318349237.1">
    <property type="nucleotide sequence ID" value="NZ_AP018694.1"/>
</dbReference>
<accession>A0A5K7S3I3</accession>
<evidence type="ECO:0000313" key="1">
    <source>
        <dbReference type="EMBL" id="BBE16138.1"/>
    </source>
</evidence>
<sequence>MVKGLEKFKEYFAGFEDHYVIIGGTACDIALRDTGMRPRATDDIDMILIIEKMTPDFGQRFWDFIVAGEYQTRQRKRGDKEPVTELFRFIDPLEGFPVQIELLSKYPDILTEPNGFYLTPIPIGDEVPSLSAILLDEEYYYHTIENSIVSEGIRLANPLSLLCLKAIAFLNLTEEKKTNPAVRSGDIKKHRDDVFKLLAMRIDPFTTVELSPTIKACLENFIVAIEQSLPNQSLQDSLQRTDADIRGFIGIMKEIFAIE</sequence>